<evidence type="ECO:0000313" key="2">
    <source>
        <dbReference type="EMBL" id="CAI5451468.1"/>
    </source>
</evidence>
<organism evidence="2 3">
    <name type="scientific">Caenorhabditis angaria</name>
    <dbReference type="NCBI Taxonomy" id="860376"/>
    <lineage>
        <taxon>Eukaryota</taxon>
        <taxon>Metazoa</taxon>
        <taxon>Ecdysozoa</taxon>
        <taxon>Nematoda</taxon>
        <taxon>Chromadorea</taxon>
        <taxon>Rhabditida</taxon>
        <taxon>Rhabditina</taxon>
        <taxon>Rhabditomorpha</taxon>
        <taxon>Rhabditoidea</taxon>
        <taxon>Rhabditidae</taxon>
        <taxon>Peloderinae</taxon>
        <taxon>Caenorhabditis</taxon>
    </lineage>
</organism>
<dbReference type="Pfam" id="PF10318">
    <property type="entry name" value="7TM_GPCR_Srh"/>
    <property type="match status" value="1"/>
</dbReference>
<dbReference type="PANTHER" id="PTHR46891">
    <property type="entry name" value="SERPENTINE RECEPTOR, CLASS H-RELATED"/>
    <property type="match status" value="1"/>
</dbReference>
<comment type="caution">
    <text evidence="2">The sequence shown here is derived from an EMBL/GenBank/DDBJ whole genome shotgun (WGS) entry which is preliminary data.</text>
</comment>
<feature type="transmembrane region" description="Helical" evidence="1">
    <location>
        <begin position="47"/>
        <end position="68"/>
    </location>
</feature>
<feature type="transmembrane region" description="Helical" evidence="1">
    <location>
        <begin position="20"/>
        <end position="40"/>
    </location>
</feature>
<dbReference type="EMBL" id="CANHGI010000005">
    <property type="protein sequence ID" value="CAI5451468.1"/>
    <property type="molecule type" value="Genomic_DNA"/>
</dbReference>
<keyword evidence="3" id="KW-1185">Reference proteome</keyword>
<keyword evidence="1" id="KW-1133">Transmembrane helix</keyword>
<sequence>MCSNPAPEPYRTIVHATEFFTIPVYLATCYTMIFKCPLYFKSYRDHLLCHMIVNILIELIFSSLYIPVPYLPTLMVRSAGFSKDLNLSGLFVIELIIIFVLINGVTVSSMFKFRFESVLSISTKKKTKTYLYFFYFSNLTFAIIIVVFFVTFNQLYILMEKQKLLLYSTITNIPIEVLCKSTILALPLNNLYWLIFVLSMVICMSVWFNFILYIGVSIILIFSGAPKVLSSKTLIMQKSFVRSLFLQTFTHMLFLGFPVACVIGELILKTGWNCGFDFLIIFN</sequence>
<dbReference type="InterPro" id="IPR019422">
    <property type="entry name" value="7TM_GPCR_serpentine_rcpt_Srh"/>
</dbReference>
<feature type="transmembrane region" description="Helical" evidence="1">
    <location>
        <begin position="88"/>
        <end position="111"/>
    </location>
</feature>
<name>A0A9P1IXZ8_9PELO</name>
<accession>A0A9P1IXZ8</accession>
<evidence type="ECO:0000313" key="3">
    <source>
        <dbReference type="Proteomes" id="UP001152747"/>
    </source>
</evidence>
<feature type="transmembrane region" description="Helical" evidence="1">
    <location>
        <begin position="191"/>
        <end position="223"/>
    </location>
</feature>
<evidence type="ECO:0000256" key="1">
    <source>
        <dbReference type="SAM" id="Phobius"/>
    </source>
</evidence>
<dbReference type="PANTHER" id="PTHR46891:SF7">
    <property type="entry name" value="SERPENTINE RECEPTOR, CLASS H"/>
    <property type="match status" value="1"/>
</dbReference>
<reference evidence="2" key="1">
    <citation type="submission" date="2022-11" db="EMBL/GenBank/DDBJ databases">
        <authorList>
            <person name="Kikuchi T."/>
        </authorList>
    </citation>
    <scope>NUCLEOTIDE SEQUENCE</scope>
    <source>
        <strain evidence="2">PS1010</strain>
    </source>
</reference>
<keyword evidence="1" id="KW-0812">Transmembrane</keyword>
<proteinExistence type="predicted"/>
<dbReference type="AlphaFoldDB" id="A0A9P1IXZ8"/>
<gene>
    <name evidence="2" type="ORF">CAMP_LOCUS14105</name>
</gene>
<dbReference type="Proteomes" id="UP001152747">
    <property type="component" value="Unassembled WGS sequence"/>
</dbReference>
<protein>
    <submittedName>
        <fullName evidence="2">Uncharacterized protein</fullName>
    </submittedName>
</protein>
<keyword evidence="1" id="KW-0472">Membrane</keyword>
<feature type="transmembrane region" description="Helical" evidence="1">
    <location>
        <begin position="132"/>
        <end position="157"/>
    </location>
</feature>
<feature type="transmembrane region" description="Helical" evidence="1">
    <location>
        <begin position="244"/>
        <end position="268"/>
    </location>
</feature>